<dbReference type="AlphaFoldDB" id="A0AAD3ZVG3"/>
<dbReference type="Pfam" id="PF12919">
    <property type="entry name" value="TcdA_TcdB"/>
    <property type="match status" value="1"/>
</dbReference>
<sequence length="454" mass="53230">MIMTIYNNIPWHRIVHSIDNCSNKNNEKLIIKIINSLNRKSMINQKDLIEIERIFFIWIGAINSKSIEYIEIWKDCYKNRYTIDLYIDGEFLLFNHLKMVFNRLYNITSKTPIDMIVAYQNELYQELYMYSSLGYTFDKALIIIADRVGINLRLSLKLVKLKILAIKKQINVIDIRTINNIFYSDFLAKMYYNELTLRYNAACASDILRLSLLYHYGGMYVDVDTLPTHFPVYSKIDVSNMPVNENMLDIIKSEYLLRQIRKRNGYSIKKNICLDHIEATIGNAPLIRRLKLCAKTNANAVYQQDRVFVHPDIMRMATINRYYEVNNNVLIANRSSRSVRIVLREMTKRYKYLACNNLIFSTESNRTKSNNYLCRLDGYRLDSLANNITTEVTLLLTGPCLIQEVLLGLCFEVCNLSKSLSPHSVSYIFRLERSFLGFANQINYTPEHIRSSWL</sequence>
<organism evidence="2 3">
    <name type="scientific">Photobacterium damselae subsp. damselae</name>
    <name type="common">Listonella damsela</name>
    <dbReference type="NCBI Taxonomy" id="85581"/>
    <lineage>
        <taxon>Bacteria</taxon>
        <taxon>Pseudomonadati</taxon>
        <taxon>Pseudomonadota</taxon>
        <taxon>Gammaproteobacteria</taxon>
        <taxon>Vibrionales</taxon>
        <taxon>Vibrionaceae</taxon>
        <taxon>Photobacterium</taxon>
    </lineage>
</organism>
<dbReference type="GO" id="GO:0016757">
    <property type="term" value="F:glycosyltransferase activity"/>
    <property type="evidence" value="ECO:0007669"/>
    <property type="project" value="InterPro"/>
</dbReference>
<dbReference type="EMBL" id="VZUQ01000066">
    <property type="protein sequence ID" value="KAB1180275.1"/>
    <property type="molecule type" value="Genomic_DNA"/>
</dbReference>
<dbReference type="Gene3D" id="3.90.550.20">
    <property type="match status" value="1"/>
</dbReference>
<dbReference type="Proteomes" id="UP000480943">
    <property type="component" value="Unassembled WGS sequence"/>
</dbReference>
<accession>A0AAD3ZVG3</accession>
<dbReference type="InterPro" id="IPR024770">
    <property type="entry name" value="TcdA/TcdB_cat"/>
</dbReference>
<evidence type="ECO:0000259" key="1">
    <source>
        <dbReference type="Pfam" id="PF12919"/>
    </source>
</evidence>
<reference evidence="2 3" key="1">
    <citation type="submission" date="2019-09" db="EMBL/GenBank/DDBJ databases">
        <title>Photobacterium damselae subsp. damselae CDC-2227-81, a human clinical isolate.</title>
        <authorList>
            <person name="Osorio C.R."/>
        </authorList>
    </citation>
    <scope>NUCLEOTIDE SEQUENCE [LARGE SCALE GENOMIC DNA]</scope>
    <source>
        <strain evidence="2 3">CDC-2227-81</strain>
    </source>
</reference>
<feature type="domain" description="GT44" evidence="1">
    <location>
        <begin position="167"/>
        <end position="363"/>
    </location>
</feature>
<comment type="caution">
    <text evidence="2">The sequence shown here is derived from an EMBL/GenBank/DDBJ whole genome shotgun (WGS) entry which is preliminary data.</text>
</comment>
<dbReference type="SUPFAM" id="SSF53448">
    <property type="entry name" value="Nucleotide-diphospho-sugar transferases"/>
    <property type="match status" value="1"/>
</dbReference>
<gene>
    <name evidence="2" type="ORF">F6450_11690</name>
</gene>
<evidence type="ECO:0000313" key="3">
    <source>
        <dbReference type="Proteomes" id="UP000480943"/>
    </source>
</evidence>
<protein>
    <recommendedName>
        <fullName evidence="1">GT44 domain-containing protein</fullName>
    </recommendedName>
</protein>
<name>A0AAD3ZVG3_PHODD</name>
<evidence type="ECO:0000313" key="2">
    <source>
        <dbReference type="EMBL" id="KAB1180275.1"/>
    </source>
</evidence>
<dbReference type="InterPro" id="IPR029044">
    <property type="entry name" value="Nucleotide-diphossugar_trans"/>
</dbReference>
<proteinExistence type="predicted"/>